<dbReference type="InterPro" id="IPR039150">
    <property type="entry name" value="TEFM"/>
</dbReference>
<dbReference type="AlphaFoldDB" id="A0A834HQJ7"/>
<dbReference type="PANTHER" id="PTHR21053">
    <property type="entry name" value="TRANSCRIPTION ELONGATION FACTOR, MITOCHONDRIAL"/>
    <property type="match status" value="1"/>
</dbReference>
<reference evidence="1" key="1">
    <citation type="submission" date="2020-08" db="EMBL/GenBank/DDBJ databases">
        <title>Genome sequencing and assembly of the red palm weevil Rhynchophorus ferrugineus.</title>
        <authorList>
            <person name="Dias G.B."/>
            <person name="Bergman C.M."/>
            <person name="Manee M."/>
        </authorList>
    </citation>
    <scope>NUCLEOTIDE SEQUENCE</scope>
    <source>
        <strain evidence="1">AA-2017</strain>
        <tissue evidence="1">Whole larva</tissue>
    </source>
</reference>
<protein>
    <recommendedName>
        <fullName evidence="3">Transcription elongation factor, mitochondrial</fullName>
    </recommendedName>
</protein>
<dbReference type="PANTHER" id="PTHR21053:SF2">
    <property type="entry name" value="TRANSCRIPTION ELONGATION FACTOR, MITOCHONDRIAL"/>
    <property type="match status" value="1"/>
</dbReference>
<evidence type="ECO:0008006" key="3">
    <source>
        <dbReference type="Google" id="ProtNLM"/>
    </source>
</evidence>
<dbReference type="GO" id="GO:0006392">
    <property type="term" value="P:transcription elongation by mitochondrial RNA polymerase"/>
    <property type="evidence" value="ECO:0007669"/>
    <property type="project" value="InterPro"/>
</dbReference>
<dbReference type="InterPro" id="IPR010994">
    <property type="entry name" value="RuvA_2-like"/>
</dbReference>
<evidence type="ECO:0000313" key="1">
    <source>
        <dbReference type="EMBL" id="KAF7266840.1"/>
    </source>
</evidence>
<dbReference type="OrthoDB" id="5949570at2759"/>
<dbReference type="GO" id="GO:0042645">
    <property type="term" value="C:mitochondrial nucleoid"/>
    <property type="evidence" value="ECO:0007669"/>
    <property type="project" value="TreeGrafter"/>
</dbReference>
<keyword evidence="2" id="KW-1185">Reference proteome</keyword>
<comment type="caution">
    <text evidence="1">The sequence shown here is derived from an EMBL/GenBank/DDBJ whole genome shotgun (WGS) entry which is preliminary data.</text>
</comment>
<dbReference type="GO" id="GO:0030337">
    <property type="term" value="F:DNA polymerase processivity factor activity"/>
    <property type="evidence" value="ECO:0007669"/>
    <property type="project" value="TreeGrafter"/>
</dbReference>
<dbReference type="Gene3D" id="1.10.150.280">
    <property type="entry name" value="AF1531-like domain"/>
    <property type="match status" value="1"/>
</dbReference>
<proteinExistence type="predicted"/>
<dbReference type="Proteomes" id="UP000625711">
    <property type="component" value="Unassembled WGS sequence"/>
</dbReference>
<sequence>MFSFNRNIFRLQTHIKFLIRHFTSSSANSFSSVETTFEENCDKILHILNTSTPETLLRLEVSHAHVKDIIKCRTERGSFKSLVDVLQVNGMGDNILKKICDKIIKQDYARLQTTAKKQIKNIITPDIKASMIFNLQSAVAIHVDTIGVSWARLSKTDNTLTDWHYEHFRNIPEKLSPAGIFELALHVVEKTPSADVYVFETLPVLNMQNKSKPSTVYSHNQQTEILSMLLALLNTSKVHNKDLCVGTSEDSRPKIENKVFYIRSYIPARLFKTFIGSEKVSSTVTVSEFLIPTFTRSVNLCCTPVTLTSDLKEMYMKQGSVGKELLSQAVMLGCAFMDLCIYKNQDTLKALQGGKKKTKLC</sequence>
<dbReference type="EMBL" id="JAACXV010014493">
    <property type="protein sequence ID" value="KAF7266840.1"/>
    <property type="molecule type" value="Genomic_DNA"/>
</dbReference>
<evidence type="ECO:0000313" key="2">
    <source>
        <dbReference type="Proteomes" id="UP000625711"/>
    </source>
</evidence>
<dbReference type="SUPFAM" id="SSF47781">
    <property type="entry name" value="RuvA domain 2-like"/>
    <property type="match status" value="1"/>
</dbReference>
<organism evidence="1 2">
    <name type="scientific">Rhynchophorus ferrugineus</name>
    <name type="common">Red palm weevil</name>
    <name type="synonym">Curculio ferrugineus</name>
    <dbReference type="NCBI Taxonomy" id="354439"/>
    <lineage>
        <taxon>Eukaryota</taxon>
        <taxon>Metazoa</taxon>
        <taxon>Ecdysozoa</taxon>
        <taxon>Arthropoda</taxon>
        <taxon>Hexapoda</taxon>
        <taxon>Insecta</taxon>
        <taxon>Pterygota</taxon>
        <taxon>Neoptera</taxon>
        <taxon>Endopterygota</taxon>
        <taxon>Coleoptera</taxon>
        <taxon>Polyphaga</taxon>
        <taxon>Cucujiformia</taxon>
        <taxon>Curculionidae</taxon>
        <taxon>Dryophthorinae</taxon>
        <taxon>Rhynchophorus</taxon>
    </lineage>
</organism>
<name>A0A834HQJ7_RHYFE</name>
<accession>A0A834HQJ7</accession>
<gene>
    <name evidence="1" type="ORF">GWI33_019868</name>
</gene>